<evidence type="ECO:0000313" key="3">
    <source>
        <dbReference type="Proteomes" id="UP000050786"/>
    </source>
</evidence>
<dbReference type="EMBL" id="CYPS01000051">
    <property type="protein sequence ID" value="CUH44588.1"/>
    <property type="molecule type" value="Genomic_DNA"/>
</dbReference>
<protein>
    <submittedName>
        <fullName evidence="2">Polysaccharide export protein Wza</fullName>
    </submittedName>
</protein>
<organism evidence="2 3">
    <name type="scientific">Ruegeria atlantica</name>
    <dbReference type="NCBI Taxonomy" id="81569"/>
    <lineage>
        <taxon>Bacteria</taxon>
        <taxon>Pseudomonadati</taxon>
        <taxon>Pseudomonadota</taxon>
        <taxon>Alphaproteobacteria</taxon>
        <taxon>Rhodobacterales</taxon>
        <taxon>Roseobacteraceae</taxon>
        <taxon>Ruegeria</taxon>
    </lineage>
</organism>
<dbReference type="Proteomes" id="UP000050786">
    <property type="component" value="Unassembled WGS sequence"/>
</dbReference>
<dbReference type="AlphaFoldDB" id="A0A0N7LP94"/>
<keyword evidence="3" id="KW-1185">Reference proteome</keyword>
<reference evidence="3" key="1">
    <citation type="submission" date="2015-09" db="EMBL/GenBank/DDBJ databases">
        <authorList>
            <person name="Rodrigo-Torres L."/>
            <person name="Arahal D.R."/>
        </authorList>
    </citation>
    <scope>NUCLEOTIDE SEQUENCE [LARGE SCALE GENOMIC DNA]</scope>
    <source>
        <strain evidence="3">CECT 4293</strain>
    </source>
</reference>
<gene>
    <name evidence="2" type="ORF">RUM4293_03494</name>
</gene>
<name>A0A0N7LP94_9RHOB</name>
<accession>A0A0N7LP94</accession>
<sequence length="111" mass="12102">MRTQVRYALPFNHTATLADALFDTGGGIAKETGDASEVYVLRAAQDAREFGAVTAWHLDIRNAVQLTLAARFQLRSNDIIFIAENAVTKWGRTISQITPSLITTPINAAVN</sequence>
<dbReference type="Pfam" id="PF22461">
    <property type="entry name" value="SLBB_2"/>
    <property type="match status" value="1"/>
</dbReference>
<dbReference type="InterPro" id="IPR054765">
    <property type="entry name" value="SLBB_dom"/>
</dbReference>
<dbReference type="RefSeq" id="WP_058274565.1">
    <property type="nucleotide sequence ID" value="NZ_CYPS01000051.1"/>
</dbReference>
<proteinExistence type="predicted"/>
<evidence type="ECO:0000313" key="2">
    <source>
        <dbReference type="EMBL" id="CUH44588.1"/>
    </source>
</evidence>
<feature type="domain" description="SLBB" evidence="1">
    <location>
        <begin position="11"/>
        <end position="82"/>
    </location>
</feature>
<dbReference type="Gene3D" id="3.10.560.10">
    <property type="entry name" value="Outer membrane lipoprotein wza domain like"/>
    <property type="match status" value="1"/>
</dbReference>
<evidence type="ECO:0000259" key="1">
    <source>
        <dbReference type="Pfam" id="PF22461"/>
    </source>
</evidence>